<evidence type="ECO:0000313" key="2">
    <source>
        <dbReference type="EMBL" id="PKC50212.1"/>
    </source>
</evidence>
<dbReference type="EMBL" id="LLXH01010690">
    <property type="protein sequence ID" value="PKC50212.1"/>
    <property type="molecule type" value="Genomic_DNA"/>
</dbReference>
<comment type="caution">
    <text evidence="2">The sequence shown here is derived from an EMBL/GenBank/DDBJ whole genome shotgun (WGS) entry which is preliminary data.</text>
</comment>
<gene>
    <name evidence="2" type="ORF">RhiirA1_406132</name>
</gene>
<proteinExistence type="predicted"/>
<reference evidence="2 3" key="1">
    <citation type="submission" date="2017-10" db="EMBL/GenBank/DDBJ databases">
        <title>Extensive intraspecific genome diversity in a model arbuscular mycorrhizal fungus.</title>
        <authorList>
            <person name="Chen E.C.H."/>
            <person name="Morin E."/>
            <person name="Baudet D."/>
            <person name="Noel J."/>
            <person name="Ndikumana S."/>
            <person name="Charron P."/>
            <person name="St-Onge C."/>
            <person name="Giorgi J."/>
            <person name="Grigoriev I.V."/>
            <person name="Roux C."/>
            <person name="Martin F.M."/>
            <person name="Corradi N."/>
        </authorList>
    </citation>
    <scope>NUCLEOTIDE SEQUENCE [LARGE SCALE GENOMIC DNA]</scope>
    <source>
        <strain evidence="2 3">A1</strain>
    </source>
</reference>
<keyword evidence="1" id="KW-1133">Transmembrane helix</keyword>
<reference evidence="2 3" key="2">
    <citation type="submission" date="2017-10" db="EMBL/GenBank/DDBJ databases">
        <title>Genome analyses suggest a sexual origin of heterokaryosis in a supposedly ancient asexual fungus.</title>
        <authorList>
            <person name="Corradi N."/>
            <person name="Sedzielewska K."/>
            <person name="Noel J."/>
            <person name="Charron P."/>
            <person name="Farinelli L."/>
            <person name="Marton T."/>
            <person name="Kruger M."/>
            <person name="Pelin A."/>
            <person name="Brachmann A."/>
            <person name="Corradi N."/>
        </authorList>
    </citation>
    <scope>NUCLEOTIDE SEQUENCE [LARGE SCALE GENOMIC DNA]</scope>
    <source>
        <strain evidence="2 3">A1</strain>
    </source>
</reference>
<accession>A0A2N0QGN2</accession>
<dbReference type="AlphaFoldDB" id="A0A2N0QGN2"/>
<dbReference type="VEuPathDB" id="FungiDB:RhiirA1_406132"/>
<keyword evidence="1" id="KW-0812">Transmembrane</keyword>
<feature type="transmembrane region" description="Helical" evidence="1">
    <location>
        <begin position="39"/>
        <end position="58"/>
    </location>
</feature>
<sequence>MTIMSGAMHFIGLFGAPRRSNFSDYGGAAQAQEWIAYDLAQAIGGSLLFIGIVLYLYIIGKCLTAPKGFEEFPIAEVSPSAQKTPAWIENFKIWTVVLVALILIAYTVPIYQILDNAPLGSVGYRLW</sequence>
<feature type="transmembrane region" description="Helical" evidence="1">
    <location>
        <begin position="93"/>
        <end position="114"/>
    </location>
</feature>
<name>A0A2N0QGN2_9GLOM</name>
<protein>
    <submittedName>
        <fullName evidence="2">Uncharacterized protein</fullName>
    </submittedName>
</protein>
<dbReference type="SUPFAM" id="SSF81442">
    <property type="entry name" value="Cytochrome c oxidase subunit I-like"/>
    <property type="match status" value="1"/>
</dbReference>
<dbReference type="Gene3D" id="1.20.210.10">
    <property type="entry name" value="Cytochrome c oxidase-like, subunit I domain"/>
    <property type="match status" value="1"/>
</dbReference>
<evidence type="ECO:0000313" key="3">
    <source>
        <dbReference type="Proteomes" id="UP000232688"/>
    </source>
</evidence>
<organism evidence="2 3">
    <name type="scientific">Rhizophagus irregularis</name>
    <dbReference type="NCBI Taxonomy" id="588596"/>
    <lineage>
        <taxon>Eukaryota</taxon>
        <taxon>Fungi</taxon>
        <taxon>Fungi incertae sedis</taxon>
        <taxon>Mucoromycota</taxon>
        <taxon>Glomeromycotina</taxon>
        <taxon>Glomeromycetes</taxon>
        <taxon>Glomerales</taxon>
        <taxon>Glomeraceae</taxon>
        <taxon>Rhizophagus</taxon>
    </lineage>
</organism>
<evidence type="ECO:0000256" key="1">
    <source>
        <dbReference type="SAM" id="Phobius"/>
    </source>
</evidence>
<dbReference type="Proteomes" id="UP000232688">
    <property type="component" value="Unassembled WGS sequence"/>
</dbReference>
<keyword evidence="1" id="KW-0472">Membrane</keyword>
<dbReference type="InterPro" id="IPR036927">
    <property type="entry name" value="Cyt_c_oxase-like_su1_sf"/>
</dbReference>
<dbReference type="GO" id="GO:0005739">
    <property type="term" value="C:mitochondrion"/>
    <property type="evidence" value="ECO:0007669"/>
    <property type="project" value="UniProtKB-ARBA"/>
</dbReference>